<dbReference type="InterPro" id="IPR005084">
    <property type="entry name" value="CBM6"/>
</dbReference>
<dbReference type="InterPro" id="IPR035396">
    <property type="entry name" value="Bac_rhamnosid6H"/>
</dbReference>
<feature type="chain" id="PRO_5031099182" description="CBM6 domain-containing protein" evidence="1">
    <location>
        <begin position="29"/>
        <end position="900"/>
    </location>
</feature>
<proteinExistence type="predicted"/>
<dbReference type="Pfam" id="PF17389">
    <property type="entry name" value="Bac_rhamnosid6H"/>
    <property type="match status" value="1"/>
</dbReference>
<keyword evidence="4" id="KW-1185">Reference proteome</keyword>
<dbReference type="AlphaFoldDB" id="A0A7W5DSA1"/>
<dbReference type="GO" id="GO:0030246">
    <property type="term" value="F:carbohydrate binding"/>
    <property type="evidence" value="ECO:0007669"/>
    <property type="project" value="InterPro"/>
</dbReference>
<dbReference type="RefSeq" id="WP_183413925.1">
    <property type="nucleotide sequence ID" value="NZ_JACHYB010000002.1"/>
</dbReference>
<evidence type="ECO:0000256" key="1">
    <source>
        <dbReference type="SAM" id="SignalP"/>
    </source>
</evidence>
<dbReference type="InterPro" id="IPR008979">
    <property type="entry name" value="Galactose-bd-like_sf"/>
</dbReference>
<accession>A0A7W5DSA1</accession>
<organism evidence="3 4">
    <name type="scientific">Microbacter margulisiae</name>
    <dbReference type="NCBI Taxonomy" id="1350067"/>
    <lineage>
        <taxon>Bacteria</taxon>
        <taxon>Pseudomonadati</taxon>
        <taxon>Bacteroidota</taxon>
        <taxon>Bacteroidia</taxon>
        <taxon>Bacteroidales</taxon>
        <taxon>Porphyromonadaceae</taxon>
        <taxon>Microbacter</taxon>
    </lineage>
</organism>
<dbReference type="PROSITE" id="PS51175">
    <property type="entry name" value="CBM6"/>
    <property type="match status" value="1"/>
</dbReference>
<comment type="caution">
    <text evidence="3">The sequence shown here is derived from an EMBL/GenBank/DDBJ whole genome shotgun (WGS) entry which is preliminary data.</text>
</comment>
<dbReference type="InterPro" id="IPR008928">
    <property type="entry name" value="6-hairpin_glycosidase_sf"/>
</dbReference>
<protein>
    <recommendedName>
        <fullName evidence="2">CBM6 domain-containing protein</fullName>
    </recommendedName>
</protein>
<evidence type="ECO:0000313" key="4">
    <source>
        <dbReference type="Proteomes" id="UP000544222"/>
    </source>
</evidence>
<feature type="domain" description="CBM6" evidence="2">
    <location>
        <begin position="761"/>
        <end position="897"/>
    </location>
</feature>
<dbReference type="GO" id="GO:0005975">
    <property type="term" value="P:carbohydrate metabolic process"/>
    <property type="evidence" value="ECO:0007669"/>
    <property type="project" value="InterPro"/>
</dbReference>
<dbReference type="Gene3D" id="2.60.120.260">
    <property type="entry name" value="Galactose-binding domain-like"/>
    <property type="match status" value="1"/>
</dbReference>
<evidence type="ECO:0000313" key="3">
    <source>
        <dbReference type="EMBL" id="MBB3188142.1"/>
    </source>
</evidence>
<dbReference type="Proteomes" id="UP000544222">
    <property type="component" value="Unassembled WGS sequence"/>
</dbReference>
<dbReference type="SUPFAM" id="SSF49785">
    <property type="entry name" value="Galactose-binding domain-like"/>
    <property type="match status" value="1"/>
</dbReference>
<sequence length="900" mass="101095">MTITHNITTLRSFLAAVLACALWQITSAQPEKTIFRSKAYNILENKVEQGKFTAEAASDTSLFSNYHSPDIDQYSPTICFKFSINLRDNEMNFGKNHWVTLQPQSGKCVTTVLFGKPSVDTVAVARETNLAPGTQWTVRLDMRNVLKAFKEKGYYTLFNGEKLYKADFKGVYIAGGTRPLSWDFNNLGNQPSYQLHDPEGNGIYTTTLIMNTPADEKRTCAQWLLSRNLSACPRYKSEYPLTDALYNLALEEMIKAVEPDSTFRTGKEWGGVWTRDISYSIILSMASLQPQVARYSLLRKVKNGRIIQDTGTGGAYPVSTDRMIWSVAAWELYKTTGDRAWLQQAYAIIRNSENDDRHNAYDPATGLVHGESTFLDWREQTYPTWMQPADIYAGEDLGTNAVHYEANIVLSGMAEELHDYKAAALYRQQAQRIKAGINTWLWMKDKGYYGQYRYGRNYPVLSPRSEALGEALCVLFGIADPQQQKSVIENTPVTTFGISCIYPQIPGIPSYHNNAVWPFVESYWALASAKAGNEKSVLEAMASVYRPAALFLTNKENFVASNGDFAGTQINSDNMLWSLSGSLSLIYKVIFGMEFQKDKLIFHPFVPETLQGNRSLTHFKYRKALLTIDMQGYGNSIRSFELDGKTTKPFVPCTLTGLHTIKIVLANNTFPDYKIHKVVDYTSPETPAVTLAGKKLLWKSVQGAVSYLVLKNGHAVMHTINLSYPVQGNHYAEFQVIAVDKNGVESFASEPLAVNTSWDAQTLEMEKYAPKAGYPYKNYSGSGFVEISKTQNRSITIPVNIRMPGIYAIRFRYANGNGPINTDNKCALRTLRIDHQQAGTIVFPQRGTNEWSNWGYSNTVQVSLTKGQHQIVLSFEPSDENMNGAINQAMLDCMVINRIK</sequence>
<reference evidence="3 4" key="1">
    <citation type="submission" date="2020-08" db="EMBL/GenBank/DDBJ databases">
        <title>Genomic Encyclopedia of Type Strains, Phase IV (KMG-IV): sequencing the most valuable type-strain genomes for metagenomic binning, comparative biology and taxonomic classification.</title>
        <authorList>
            <person name="Goeker M."/>
        </authorList>
    </citation>
    <scope>NUCLEOTIDE SEQUENCE [LARGE SCALE GENOMIC DNA]</scope>
    <source>
        <strain evidence="3 4">DSM 27471</strain>
    </source>
</reference>
<dbReference type="SUPFAM" id="SSF48208">
    <property type="entry name" value="Six-hairpin glycosidases"/>
    <property type="match status" value="1"/>
</dbReference>
<dbReference type="InterPro" id="IPR012341">
    <property type="entry name" value="6hp_glycosidase-like_sf"/>
</dbReference>
<name>A0A7W5DSA1_9PORP</name>
<gene>
    <name evidence="3" type="ORF">FHX64_002340</name>
</gene>
<feature type="signal peptide" evidence="1">
    <location>
        <begin position="1"/>
        <end position="28"/>
    </location>
</feature>
<dbReference type="Gene3D" id="1.50.10.10">
    <property type="match status" value="1"/>
</dbReference>
<keyword evidence="1" id="KW-0732">Signal</keyword>
<dbReference type="EMBL" id="JACHYB010000002">
    <property type="protein sequence ID" value="MBB3188142.1"/>
    <property type="molecule type" value="Genomic_DNA"/>
</dbReference>
<evidence type="ECO:0000259" key="2">
    <source>
        <dbReference type="PROSITE" id="PS51175"/>
    </source>
</evidence>